<dbReference type="Proteomes" id="UP000785200">
    <property type="component" value="Unassembled WGS sequence"/>
</dbReference>
<dbReference type="NCBIfam" id="TIGR00639">
    <property type="entry name" value="PurN"/>
    <property type="match status" value="1"/>
</dbReference>
<dbReference type="PANTHER" id="PTHR43369:SF2">
    <property type="entry name" value="PHOSPHORIBOSYLGLYCINAMIDE FORMYLTRANSFERASE"/>
    <property type="match status" value="1"/>
</dbReference>
<dbReference type="FunFam" id="3.40.50.170:FF:000009">
    <property type="entry name" value="Phosphoribosylglycinamide formyltransferase (Eurofung)"/>
    <property type="match status" value="1"/>
</dbReference>
<feature type="domain" description="Formyl transferase N-terminal" evidence="10">
    <location>
        <begin position="9"/>
        <end position="209"/>
    </location>
</feature>
<dbReference type="InterPro" id="IPR036477">
    <property type="entry name" value="Formyl_transf_N_sf"/>
</dbReference>
<dbReference type="Pfam" id="PF00551">
    <property type="entry name" value="Formyl_trans_N"/>
    <property type="match status" value="1"/>
</dbReference>
<dbReference type="OrthoDB" id="5575075at2759"/>
<evidence type="ECO:0000256" key="3">
    <source>
        <dbReference type="ARBA" id="ARBA00022076"/>
    </source>
</evidence>
<sequence>MPRDPPTTKVTVLISGNGSNLQALIDASTTTMPYLKIVRVISNRANAYGLTRAKNAGIPTSYHNLIAGKFYSSGEKDIAIIKQARERYDAALAQLVLADEPDLVVCGGWMHILAPTFLNPLIEKRVPVINLHPALPKKYDGAGAIKRAYDDYHKGKLENDRTGIMVHYVINEVDRGEPIVVREIPCKTPETLDELTNRIHEQEHVIIVEGTALAIIKLWEKRGHKTDLAWFVFRTFTYSSLI</sequence>
<dbReference type="PANTHER" id="PTHR43369">
    <property type="entry name" value="PHOSPHORIBOSYLGLYCINAMIDE FORMYLTRANSFERASE"/>
    <property type="match status" value="1"/>
</dbReference>
<evidence type="ECO:0000256" key="5">
    <source>
        <dbReference type="ARBA" id="ARBA00022755"/>
    </source>
</evidence>
<organism evidence="11 12">
    <name type="scientific">Hyphodiscus hymeniophilus</name>
    <dbReference type="NCBI Taxonomy" id="353542"/>
    <lineage>
        <taxon>Eukaryota</taxon>
        <taxon>Fungi</taxon>
        <taxon>Dikarya</taxon>
        <taxon>Ascomycota</taxon>
        <taxon>Pezizomycotina</taxon>
        <taxon>Leotiomycetes</taxon>
        <taxon>Helotiales</taxon>
        <taxon>Hyphodiscaceae</taxon>
        <taxon>Hyphodiscus</taxon>
    </lineage>
</organism>
<gene>
    <name evidence="11" type="ORF">D0Z07_2602</name>
</gene>
<dbReference type="SUPFAM" id="SSF53328">
    <property type="entry name" value="Formyltransferase"/>
    <property type="match status" value="1"/>
</dbReference>
<name>A0A9P6VP88_9HELO</name>
<protein>
    <recommendedName>
        <fullName evidence="3">Phosphoribosylglycinamide formyltransferase</fullName>
        <ecNumber evidence="2">2.1.2.2</ecNumber>
    </recommendedName>
    <alternativeName>
        <fullName evidence="8">5'-phosphoribosylglycinamide transformylase</fullName>
    </alternativeName>
    <alternativeName>
        <fullName evidence="7">GAR transformylase</fullName>
    </alternativeName>
</protein>
<keyword evidence="4" id="KW-0808">Transferase</keyword>
<evidence type="ECO:0000259" key="10">
    <source>
        <dbReference type="Pfam" id="PF00551"/>
    </source>
</evidence>
<evidence type="ECO:0000256" key="1">
    <source>
        <dbReference type="ARBA" id="ARBA00005054"/>
    </source>
</evidence>
<evidence type="ECO:0000313" key="11">
    <source>
        <dbReference type="EMBL" id="KAG0651127.1"/>
    </source>
</evidence>
<reference evidence="11" key="1">
    <citation type="submission" date="2019-07" db="EMBL/GenBank/DDBJ databases">
        <title>Hyphodiscus hymeniophilus genome sequencing and assembly.</title>
        <authorList>
            <person name="Kramer G."/>
            <person name="Nodwell J."/>
        </authorList>
    </citation>
    <scope>NUCLEOTIDE SEQUENCE</scope>
    <source>
        <strain evidence="11">ATCC 34498</strain>
    </source>
</reference>
<dbReference type="InterPro" id="IPR004607">
    <property type="entry name" value="GART"/>
</dbReference>
<dbReference type="Gene3D" id="3.40.50.170">
    <property type="entry name" value="Formyl transferase, N-terminal domain"/>
    <property type="match status" value="1"/>
</dbReference>
<dbReference type="EC" id="2.1.2.2" evidence="2"/>
<dbReference type="GO" id="GO:0004644">
    <property type="term" value="F:phosphoribosylglycinamide formyltransferase activity"/>
    <property type="evidence" value="ECO:0007669"/>
    <property type="project" value="UniProtKB-EC"/>
</dbReference>
<dbReference type="AlphaFoldDB" id="A0A9P6VP88"/>
<comment type="caution">
    <text evidence="11">The sequence shown here is derived from an EMBL/GenBank/DDBJ whole genome shotgun (WGS) entry which is preliminary data.</text>
</comment>
<comment type="catalytic activity">
    <reaction evidence="9">
        <text>N(1)-(5-phospho-beta-D-ribosyl)glycinamide + (6R)-10-formyltetrahydrofolate = N(2)-formyl-N(1)-(5-phospho-beta-D-ribosyl)glycinamide + (6S)-5,6,7,8-tetrahydrofolate + H(+)</text>
        <dbReference type="Rhea" id="RHEA:15053"/>
        <dbReference type="ChEBI" id="CHEBI:15378"/>
        <dbReference type="ChEBI" id="CHEBI:57453"/>
        <dbReference type="ChEBI" id="CHEBI:143788"/>
        <dbReference type="ChEBI" id="CHEBI:147286"/>
        <dbReference type="ChEBI" id="CHEBI:195366"/>
        <dbReference type="EC" id="2.1.2.2"/>
    </reaction>
</comment>
<comment type="pathway">
    <text evidence="1">Purine metabolism; IMP biosynthesis via de novo pathway; N(2)-formyl-N(1)-(5-phospho-D-ribosyl)glycinamide from N(1)-(5-phospho-D-ribosyl)glycinamide (10-formyl THF route): step 1/1.</text>
</comment>
<evidence type="ECO:0000256" key="9">
    <source>
        <dbReference type="ARBA" id="ARBA00047664"/>
    </source>
</evidence>
<keyword evidence="5" id="KW-0658">Purine biosynthesis</keyword>
<evidence type="ECO:0000256" key="7">
    <source>
        <dbReference type="ARBA" id="ARBA00041324"/>
    </source>
</evidence>
<comment type="similarity">
    <text evidence="6">Belongs to the GART family.</text>
</comment>
<evidence type="ECO:0000256" key="2">
    <source>
        <dbReference type="ARBA" id="ARBA00012254"/>
    </source>
</evidence>
<evidence type="ECO:0000313" key="12">
    <source>
        <dbReference type="Proteomes" id="UP000785200"/>
    </source>
</evidence>
<keyword evidence="12" id="KW-1185">Reference proteome</keyword>
<dbReference type="GO" id="GO:0006189">
    <property type="term" value="P:'de novo' IMP biosynthetic process"/>
    <property type="evidence" value="ECO:0007669"/>
    <property type="project" value="InterPro"/>
</dbReference>
<evidence type="ECO:0000256" key="8">
    <source>
        <dbReference type="ARBA" id="ARBA00041682"/>
    </source>
</evidence>
<proteinExistence type="inferred from homology"/>
<evidence type="ECO:0000256" key="6">
    <source>
        <dbReference type="ARBA" id="ARBA00038440"/>
    </source>
</evidence>
<dbReference type="InterPro" id="IPR002376">
    <property type="entry name" value="Formyl_transf_N"/>
</dbReference>
<accession>A0A9P6VP88</accession>
<dbReference type="GO" id="GO:0005737">
    <property type="term" value="C:cytoplasm"/>
    <property type="evidence" value="ECO:0007669"/>
    <property type="project" value="TreeGrafter"/>
</dbReference>
<dbReference type="EMBL" id="VNKQ01000005">
    <property type="protein sequence ID" value="KAG0651127.1"/>
    <property type="molecule type" value="Genomic_DNA"/>
</dbReference>
<evidence type="ECO:0000256" key="4">
    <source>
        <dbReference type="ARBA" id="ARBA00022679"/>
    </source>
</evidence>